<reference evidence="3 4" key="1">
    <citation type="submission" date="2024-03" db="EMBL/GenBank/DDBJ databases">
        <title>Genome-scale model development and genomic sequencing of the oleaginous clade Lipomyces.</title>
        <authorList>
            <consortium name="Lawrence Berkeley National Laboratory"/>
            <person name="Czajka J.J."/>
            <person name="Han Y."/>
            <person name="Kim J."/>
            <person name="Mondo S.J."/>
            <person name="Hofstad B.A."/>
            <person name="Robles A."/>
            <person name="Haridas S."/>
            <person name="Riley R."/>
            <person name="LaButti K."/>
            <person name="Pangilinan J."/>
            <person name="Andreopoulos W."/>
            <person name="Lipzen A."/>
            <person name="Yan J."/>
            <person name="Wang M."/>
            <person name="Ng V."/>
            <person name="Grigoriev I.V."/>
            <person name="Spatafora J.W."/>
            <person name="Magnuson J.K."/>
            <person name="Baker S.E."/>
            <person name="Pomraning K.R."/>
        </authorList>
    </citation>
    <scope>NUCLEOTIDE SEQUENCE [LARGE SCALE GENOMIC DNA]</scope>
    <source>
        <strain evidence="3 4">Phaff 52-87</strain>
    </source>
</reference>
<proteinExistence type="predicted"/>
<dbReference type="RefSeq" id="XP_064766713.1">
    <property type="nucleotide sequence ID" value="XM_064914282.1"/>
</dbReference>
<evidence type="ECO:0000313" key="4">
    <source>
        <dbReference type="Proteomes" id="UP001498771"/>
    </source>
</evidence>
<keyword evidence="2" id="KW-0812">Transmembrane</keyword>
<comment type="caution">
    <text evidence="3">The sequence shown here is derived from an EMBL/GenBank/DDBJ whole genome shotgun (WGS) entry which is preliminary data.</text>
</comment>
<sequence length="90" mass="9892">MSPATQHMADASHQLNSYGRRHPGLYLLGGTVLITMGAMGYWAGISGGSSESFAHMKPSQKNKWAGSEEVKNSINFPLADHIKDTKRRFE</sequence>
<evidence type="ECO:0000256" key="2">
    <source>
        <dbReference type="SAM" id="Phobius"/>
    </source>
</evidence>
<protein>
    <submittedName>
        <fullName evidence="3">Uncharacterized protein</fullName>
    </submittedName>
</protein>
<keyword evidence="2" id="KW-1133">Transmembrane helix</keyword>
<evidence type="ECO:0000313" key="3">
    <source>
        <dbReference type="EMBL" id="KAK7203680.1"/>
    </source>
</evidence>
<gene>
    <name evidence="3" type="ORF">BZA70DRAFT_291263</name>
</gene>
<dbReference type="EMBL" id="JBBJBU010000011">
    <property type="protein sequence ID" value="KAK7203680.1"/>
    <property type="molecule type" value="Genomic_DNA"/>
</dbReference>
<feature type="transmembrane region" description="Helical" evidence="2">
    <location>
        <begin position="24"/>
        <end position="43"/>
    </location>
</feature>
<dbReference type="Proteomes" id="UP001498771">
    <property type="component" value="Unassembled WGS sequence"/>
</dbReference>
<feature type="region of interest" description="Disordered" evidence="1">
    <location>
        <begin position="1"/>
        <end position="20"/>
    </location>
</feature>
<dbReference type="GeneID" id="90039794"/>
<accession>A0ABR1F1G2</accession>
<keyword evidence="2" id="KW-0472">Membrane</keyword>
<keyword evidence="4" id="KW-1185">Reference proteome</keyword>
<evidence type="ECO:0000256" key="1">
    <source>
        <dbReference type="SAM" id="MobiDB-lite"/>
    </source>
</evidence>
<organism evidence="3 4">
    <name type="scientific">Myxozyma melibiosi</name>
    <dbReference type="NCBI Taxonomy" id="54550"/>
    <lineage>
        <taxon>Eukaryota</taxon>
        <taxon>Fungi</taxon>
        <taxon>Dikarya</taxon>
        <taxon>Ascomycota</taxon>
        <taxon>Saccharomycotina</taxon>
        <taxon>Lipomycetes</taxon>
        <taxon>Lipomycetales</taxon>
        <taxon>Lipomycetaceae</taxon>
        <taxon>Myxozyma</taxon>
    </lineage>
</organism>
<name>A0ABR1F1G2_9ASCO</name>